<dbReference type="InterPro" id="IPR051327">
    <property type="entry name" value="MATE_MepA_subfamily"/>
</dbReference>
<keyword evidence="7 10" id="KW-1133">Transmembrane helix</keyword>
<keyword evidence="4" id="KW-0813">Transport</keyword>
<feature type="transmembrane region" description="Helical" evidence="10">
    <location>
        <begin position="7"/>
        <end position="24"/>
    </location>
</feature>
<feature type="transmembrane region" description="Helical" evidence="10">
    <location>
        <begin position="44"/>
        <end position="66"/>
    </location>
</feature>
<dbReference type="RefSeq" id="WP_216518892.1">
    <property type="nucleotide sequence ID" value="NZ_JAHLPM010000006.1"/>
</dbReference>
<dbReference type="Pfam" id="PF01554">
    <property type="entry name" value="MatE"/>
    <property type="match status" value="2"/>
</dbReference>
<evidence type="ECO:0000256" key="5">
    <source>
        <dbReference type="ARBA" id="ARBA00022475"/>
    </source>
</evidence>
<feature type="transmembrane region" description="Helical" evidence="10">
    <location>
        <begin position="258"/>
        <end position="279"/>
    </location>
</feature>
<keyword evidence="9" id="KW-0046">Antibiotic resistance</keyword>
<evidence type="ECO:0000256" key="4">
    <source>
        <dbReference type="ARBA" id="ARBA00022448"/>
    </source>
</evidence>
<feature type="transmembrane region" description="Helical" evidence="10">
    <location>
        <begin position="402"/>
        <end position="421"/>
    </location>
</feature>
<name>A0ABS6E591_9FIRM</name>
<reference evidence="11 12" key="1">
    <citation type="submission" date="2021-06" db="EMBL/GenBank/DDBJ databases">
        <authorList>
            <person name="Sun Q."/>
            <person name="Li D."/>
        </authorList>
    </citation>
    <scope>NUCLEOTIDE SEQUENCE [LARGE SCALE GENOMIC DNA]</scope>
    <source>
        <strain evidence="11 12">MSJ-40</strain>
    </source>
</reference>
<protein>
    <recommendedName>
        <fullName evidence="3">Multidrug export protein MepA</fullName>
    </recommendedName>
</protein>
<comment type="similarity">
    <text evidence="2">Belongs to the multi antimicrobial extrusion (MATE) (TC 2.A.66.1) family. MepA subfamily.</text>
</comment>
<feature type="transmembrane region" description="Helical" evidence="10">
    <location>
        <begin position="156"/>
        <end position="176"/>
    </location>
</feature>
<keyword evidence="12" id="KW-1185">Reference proteome</keyword>
<evidence type="ECO:0000256" key="3">
    <source>
        <dbReference type="ARBA" id="ARBA00022106"/>
    </source>
</evidence>
<dbReference type="PIRSF" id="PIRSF006603">
    <property type="entry name" value="DinF"/>
    <property type="match status" value="1"/>
</dbReference>
<accession>A0ABS6E591</accession>
<gene>
    <name evidence="11" type="ORF">KQI42_08740</name>
</gene>
<feature type="transmembrane region" description="Helical" evidence="10">
    <location>
        <begin position="300"/>
        <end position="324"/>
    </location>
</feature>
<dbReference type="InterPro" id="IPR002528">
    <property type="entry name" value="MATE_fam"/>
</dbReference>
<keyword evidence="8 10" id="KW-0472">Membrane</keyword>
<feature type="transmembrane region" description="Helical" evidence="10">
    <location>
        <begin position="344"/>
        <end position="364"/>
    </location>
</feature>
<dbReference type="Proteomes" id="UP000749471">
    <property type="component" value="Unassembled WGS sequence"/>
</dbReference>
<keyword evidence="5" id="KW-1003">Cell membrane</keyword>
<dbReference type="InterPro" id="IPR048279">
    <property type="entry name" value="MdtK-like"/>
</dbReference>
<comment type="subcellular location">
    <subcellularLocation>
        <location evidence="1">Cell membrane</location>
        <topology evidence="1">Multi-pass membrane protein</topology>
    </subcellularLocation>
</comment>
<feature type="transmembrane region" description="Helical" evidence="10">
    <location>
        <begin position="86"/>
        <end position="104"/>
    </location>
</feature>
<dbReference type="PANTHER" id="PTHR43823:SF3">
    <property type="entry name" value="MULTIDRUG EXPORT PROTEIN MEPA"/>
    <property type="match status" value="1"/>
</dbReference>
<dbReference type="NCBIfam" id="TIGR00797">
    <property type="entry name" value="matE"/>
    <property type="match status" value="1"/>
</dbReference>
<evidence type="ECO:0000256" key="2">
    <source>
        <dbReference type="ARBA" id="ARBA00008417"/>
    </source>
</evidence>
<organism evidence="11 12">
    <name type="scientific">Tissierella simiarum</name>
    <dbReference type="NCBI Taxonomy" id="2841534"/>
    <lineage>
        <taxon>Bacteria</taxon>
        <taxon>Bacillati</taxon>
        <taxon>Bacillota</taxon>
        <taxon>Tissierellia</taxon>
        <taxon>Tissierellales</taxon>
        <taxon>Tissierellaceae</taxon>
        <taxon>Tissierella</taxon>
    </lineage>
</organism>
<evidence type="ECO:0000256" key="7">
    <source>
        <dbReference type="ARBA" id="ARBA00022989"/>
    </source>
</evidence>
<dbReference type="InterPro" id="IPR045070">
    <property type="entry name" value="MATE_MepA-like"/>
</dbReference>
<feature type="transmembrane region" description="Helical" evidence="10">
    <location>
        <begin position="376"/>
        <end position="396"/>
    </location>
</feature>
<evidence type="ECO:0000256" key="6">
    <source>
        <dbReference type="ARBA" id="ARBA00022692"/>
    </source>
</evidence>
<sequence>MKKFFNYVIPAIIGMLVTSFYVIVDGMFVGQGVGSNALAAINIAFPPTLIATALTLIISVGGSTLVSMSLGSGETEEAVNKFNQSFLLLIISAIVLFLVGTFLSKPLAYALGSPDSLIGDVHDYIRFYFLFSVPLVLSNGLNYFLRNDGAPKLAMYAMIAGALTNIFLDYVFIFIFQWGVAGAAIATGLGQLISAIIPIIYFLRGKGILRFKKCKISFKALKDITEIGFPSFLTQSAIAVVTMAFNMVILKEIGESGVAVYSIISYAITVLNMVLGGIAQGVQPLLSFYYGAKEEEKIKYYYLLSLKSGLISAVVNFGICFFFGKGIISLFTSDKELISITYNAFNLFNLGSFFAAINIINSSYLQSIKMSKASNLICLLRGFITIQVSLLILPKLLGDSGIWLSNFSGELLVFLIAKLFLMKDQSLSFREEAVL</sequence>
<evidence type="ECO:0000256" key="8">
    <source>
        <dbReference type="ARBA" id="ARBA00023136"/>
    </source>
</evidence>
<evidence type="ECO:0000313" key="11">
    <source>
        <dbReference type="EMBL" id="MBU5438092.1"/>
    </source>
</evidence>
<keyword evidence="6 10" id="KW-0812">Transmembrane</keyword>
<dbReference type="PANTHER" id="PTHR43823">
    <property type="entry name" value="SPORULATION PROTEIN YKVU"/>
    <property type="match status" value="1"/>
</dbReference>
<evidence type="ECO:0000256" key="10">
    <source>
        <dbReference type="SAM" id="Phobius"/>
    </source>
</evidence>
<feature type="transmembrane region" description="Helical" evidence="10">
    <location>
        <begin position="224"/>
        <end position="246"/>
    </location>
</feature>
<evidence type="ECO:0000256" key="9">
    <source>
        <dbReference type="ARBA" id="ARBA00023251"/>
    </source>
</evidence>
<dbReference type="CDD" id="cd13143">
    <property type="entry name" value="MATE_MepA_like"/>
    <property type="match status" value="1"/>
</dbReference>
<proteinExistence type="inferred from homology"/>
<feature type="transmembrane region" description="Helical" evidence="10">
    <location>
        <begin position="124"/>
        <end position="144"/>
    </location>
</feature>
<dbReference type="EMBL" id="JAHLPM010000006">
    <property type="protein sequence ID" value="MBU5438092.1"/>
    <property type="molecule type" value="Genomic_DNA"/>
</dbReference>
<feature type="transmembrane region" description="Helical" evidence="10">
    <location>
        <begin position="182"/>
        <end position="203"/>
    </location>
</feature>
<evidence type="ECO:0000256" key="1">
    <source>
        <dbReference type="ARBA" id="ARBA00004651"/>
    </source>
</evidence>
<comment type="caution">
    <text evidence="11">The sequence shown here is derived from an EMBL/GenBank/DDBJ whole genome shotgun (WGS) entry which is preliminary data.</text>
</comment>
<evidence type="ECO:0000313" key="12">
    <source>
        <dbReference type="Proteomes" id="UP000749471"/>
    </source>
</evidence>